<accession>A0A0E9SED9</accession>
<organism evidence="1">
    <name type="scientific">Anguilla anguilla</name>
    <name type="common">European freshwater eel</name>
    <name type="synonym">Muraena anguilla</name>
    <dbReference type="NCBI Taxonomy" id="7936"/>
    <lineage>
        <taxon>Eukaryota</taxon>
        <taxon>Metazoa</taxon>
        <taxon>Chordata</taxon>
        <taxon>Craniata</taxon>
        <taxon>Vertebrata</taxon>
        <taxon>Euteleostomi</taxon>
        <taxon>Actinopterygii</taxon>
        <taxon>Neopterygii</taxon>
        <taxon>Teleostei</taxon>
        <taxon>Anguilliformes</taxon>
        <taxon>Anguillidae</taxon>
        <taxon>Anguilla</taxon>
    </lineage>
</organism>
<dbReference type="AlphaFoldDB" id="A0A0E9SED9"/>
<proteinExistence type="predicted"/>
<dbReference type="EMBL" id="GBXM01068955">
    <property type="protein sequence ID" value="JAH39622.1"/>
    <property type="molecule type" value="Transcribed_RNA"/>
</dbReference>
<evidence type="ECO:0000313" key="1">
    <source>
        <dbReference type="EMBL" id="JAH39622.1"/>
    </source>
</evidence>
<reference evidence="1" key="2">
    <citation type="journal article" date="2015" name="Fish Shellfish Immunol.">
        <title>Early steps in the European eel (Anguilla anguilla)-Vibrio vulnificus interaction in the gills: Role of the RtxA13 toxin.</title>
        <authorList>
            <person name="Callol A."/>
            <person name="Pajuelo D."/>
            <person name="Ebbesson L."/>
            <person name="Teles M."/>
            <person name="MacKenzie S."/>
            <person name="Amaro C."/>
        </authorList>
    </citation>
    <scope>NUCLEOTIDE SEQUENCE</scope>
</reference>
<sequence>MADILLQSKALPMGKFSTQPSSHVPGVPPVELALKHQTLLPP</sequence>
<reference evidence="1" key="1">
    <citation type="submission" date="2014-11" db="EMBL/GenBank/DDBJ databases">
        <authorList>
            <person name="Amaro Gonzalez C."/>
        </authorList>
    </citation>
    <scope>NUCLEOTIDE SEQUENCE</scope>
</reference>
<name>A0A0E9SED9_ANGAN</name>
<protein>
    <submittedName>
        <fullName evidence="1">Uncharacterized protein</fullName>
    </submittedName>
</protein>